<dbReference type="GO" id="GO:0007059">
    <property type="term" value="P:chromosome segregation"/>
    <property type="evidence" value="ECO:0007669"/>
    <property type="project" value="UniProtKB-KW"/>
</dbReference>
<keyword evidence="10" id="KW-0159">Chromosome partition</keyword>
<dbReference type="AlphaFoldDB" id="A0A067SYA8"/>
<keyword evidence="8" id="KW-0493">Microtubule</keyword>
<protein>
    <recommendedName>
        <fullName evidence="17">DASH complex subunit DUO1</fullName>
    </recommendedName>
    <alternativeName>
        <fullName evidence="18">Outer kinetochore protein DUO1</fullName>
    </alternativeName>
</protein>
<accession>A0A067SYA8</accession>
<dbReference type="GO" id="GO:0005874">
    <property type="term" value="C:microtubule"/>
    <property type="evidence" value="ECO:0007669"/>
    <property type="project" value="UniProtKB-KW"/>
</dbReference>
<evidence type="ECO:0000256" key="13">
    <source>
        <dbReference type="ARBA" id="ARBA00023212"/>
    </source>
</evidence>
<proteinExistence type="inferred from homology"/>
<evidence type="ECO:0000256" key="4">
    <source>
        <dbReference type="ARBA" id="ARBA00005366"/>
    </source>
</evidence>
<evidence type="ECO:0000256" key="9">
    <source>
        <dbReference type="ARBA" id="ARBA00022776"/>
    </source>
</evidence>
<sequence>MTRYSTNSPDLLATTGPNLMSLESPNITSEPSTSYTSRKDDLSLSDLSLSDQTAIMKKPFSLLARVEQDISTPTRSKASSPSLHDQDRGDSDDEALDDVAVETRQIQAFKLREEKLQSDIFILKKLNASFELFNEALQETGSANERIAAQLEQTDALLNKYIGILSKSEGYSRLIFDEQWQGAEADEERIEQEKQEAKEKARQKAEEEKLRLLQEQARFEHEKQEELKREERQRLEREKSERAIRGGLRGVRGTRTSVRGTRGVASRTDSGAGLSRGIPNRPPSTSAQPSSSAIARPPRAT</sequence>
<evidence type="ECO:0000313" key="21">
    <source>
        <dbReference type="Proteomes" id="UP000027222"/>
    </source>
</evidence>
<feature type="compositionally biased region" description="Polar residues" evidence="19">
    <location>
        <begin position="71"/>
        <end position="83"/>
    </location>
</feature>
<evidence type="ECO:0000256" key="8">
    <source>
        <dbReference type="ARBA" id="ARBA00022701"/>
    </source>
</evidence>
<dbReference type="EMBL" id="KL142380">
    <property type="protein sequence ID" value="KDR75871.1"/>
    <property type="molecule type" value="Genomic_DNA"/>
</dbReference>
<keyword evidence="13" id="KW-0206">Cytoskeleton</keyword>
<dbReference type="GO" id="GO:0072686">
    <property type="term" value="C:mitotic spindle"/>
    <property type="evidence" value="ECO:0007669"/>
    <property type="project" value="InterPro"/>
</dbReference>
<evidence type="ECO:0000256" key="1">
    <source>
        <dbReference type="ARBA" id="ARBA00004123"/>
    </source>
</evidence>
<feature type="compositionally biased region" description="Basic and acidic residues" evidence="19">
    <location>
        <begin position="215"/>
        <end position="244"/>
    </location>
</feature>
<dbReference type="Pfam" id="PF08651">
    <property type="entry name" value="DASH_Duo1"/>
    <property type="match status" value="1"/>
</dbReference>
<feature type="compositionally biased region" description="Polar residues" evidence="19">
    <location>
        <begin position="1"/>
        <end position="36"/>
    </location>
</feature>
<evidence type="ECO:0000256" key="5">
    <source>
        <dbReference type="ARBA" id="ARBA00022454"/>
    </source>
</evidence>
<evidence type="ECO:0000256" key="7">
    <source>
        <dbReference type="ARBA" id="ARBA00022618"/>
    </source>
</evidence>
<keyword evidence="5" id="KW-0158">Chromosome</keyword>
<dbReference type="PANTHER" id="PTHR28216">
    <property type="entry name" value="DASH COMPLEX SUBUNIT DUO1"/>
    <property type="match status" value="1"/>
</dbReference>
<keyword evidence="21" id="KW-1185">Reference proteome</keyword>
<evidence type="ECO:0000313" key="20">
    <source>
        <dbReference type="EMBL" id="KDR75871.1"/>
    </source>
</evidence>
<organism evidence="20 21">
    <name type="scientific">Galerina marginata (strain CBS 339.88)</name>
    <dbReference type="NCBI Taxonomy" id="685588"/>
    <lineage>
        <taxon>Eukaryota</taxon>
        <taxon>Fungi</taxon>
        <taxon>Dikarya</taxon>
        <taxon>Basidiomycota</taxon>
        <taxon>Agaricomycotina</taxon>
        <taxon>Agaricomycetes</taxon>
        <taxon>Agaricomycetidae</taxon>
        <taxon>Agaricales</taxon>
        <taxon>Agaricineae</taxon>
        <taxon>Strophariaceae</taxon>
        <taxon>Galerina</taxon>
    </lineage>
</organism>
<evidence type="ECO:0000256" key="6">
    <source>
        <dbReference type="ARBA" id="ARBA00022490"/>
    </source>
</evidence>
<keyword evidence="9" id="KW-0498">Mitosis</keyword>
<evidence type="ECO:0000256" key="15">
    <source>
        <dbReference type="ARBA" id="ARBA00023306"/>
    </source>
</evidence>
<dbReference type="HOGENOM" id="CLU_077454_0_0_1"/>
<evidence type="ECO:0000256" key="18">
    <source>
        <dbReference type="ARBA" id="ARBA00044358"/>
    </source>
</evidence>
<dbReference type="PANTHER" id="PTHR28216:SF1">
    <property type="entry name" value="DASH COMPLEX SUBUNIT DUO1"/>
    <property type="match status" value="1"/>
</dbReference>
<evidence type="ECO:0000256" key="11">
    <source>
        <dbReference type="ARBA" id="ARBA00022838"/>
    </source>
</evidence>
<feature type="region of interest" description="Disordered" evidence="19">
    <location>
        <begin position="215"/>
        <end position="301"/>
    </location>
</feature>
<dbReference type="STRING" id="685588.A0A067SYA8"/>
<feature type="compositionally biased region" description="Low complexity" evidence="19">
    <location>
        <begin position="283"/>
        <end position="295"/>
    </location>
</feature>
<dbReference type="Proteomes" id="UP000027222">
    <property type="component" value="Unassembled WGS sequence"/>
</dbReference>
<dbReference type="GO" id="GO:0042729">
    <property type="term" value="C:DASH complex"/>
    <property type="evidence" value="ECO:0007669"/>
    <property type="project" value="InterPro"/>
</dbReference>
<gene>
    <name evidence="20" type="ORF">GALMADRAFT_248606</name>
</gene>
<evidence type="ECO:0000256" key="16">
    <source>
        <dbReference type="ARBA" id="ARBA00023328"/>
    </source>
</evidence>
<feature type="region of interest" description="Disordered" evidence="19">
    <location>
        <begin position="71"/>
        <end position="93"/>
    </location>
</feature>
<feature type="compositionally biased region" description="Low complexity" evidence="19">
    <location>
        <begin position="251"/>
        <end position="264"/>
    </location>
</feature>
<dbReference type="GO" id="GO:0000278">
    <property type="term" value="P:mitotic cell cycle"/>
    <property type="evidence" value="ECO:0007669"/>
    <property type="project" value="InterPro"/>
</dbReference>
<reference evidence="21" key="1">
    <citation type="journal article" date="2014" name="Proc. Natl. Acad. Sci. U.S.A.">
        <title>Extensive sampling of basidiomycete genomes demonstrates inadequacy of the white-rot/brown-rot paradigm for wood decay fungi.</title>
        <authorList>
            <person name="Riley R."/>
            <person name="Salamov A.A."/>
            <person name="Brown D.W."/>
            <person name="Nagy L.G."/>
            <person name="Floudas D."/>
            <person name="Held B.W."/>
            <person name="Levasseur A."/>
            <person name="Lombard V."/>
            <person name="Morin E."/>
            <person name="Otillar R."/>
            <person name="Lindquist E.A."/>
            <person name="Sun H."/>
            <person name="LaButti K.M."/>
            <person name="Schmutz J."/>
            <person name="Jabbour D."/>
            <person name="Luo H."/>
            <person name="Baker S.E."/>
            <person name="Pisabarro A.G."/>
            <person name="Walton J.D."/>
            <person name="Blanchette R.A."/>
            <person name="Henrissat B."/>
            <person name="Martin F."/>
            <person name="Cullen D."/>
            <person name="Hibbett D.S."/>
            <person name="Grigoriev I.V."/>
        </authorList>
    </citation>
    <scope>NUCLEOTIDE SEQUENCE [LARGE SCALE GENOMIC DNA]</scope>
    <source>
        <strain evidence="21">CBS 339.88</strain>
    </source>
</reference>
<evidence type="ECO:0000256" key="19">
    <source>
        <dbReference type="SAM" id="MobiDB-lite"/>
    </source>
</evidence>
<comment type="subcellular location">
    <subcellularLocation>
        <location evidence="3">Chromosome</location>
        <location evidence="3">Centromere</location>
        <location evidence="3">Kinetochore</location>
    </subcellularLocation>
    <subcellularLocation>
        <location evidence="2">Cytoplasm</location>
        <location evidence="2">Cytoskeleton</location>
        <location evidence="2">Spindle</location>
    </subcellularLocation>
    <subcellularLocation>
        <location evidence="1">Nucleus</location>
    </subcellularLocation>
</comment>
<evidence type="ECO:0000256" key="2">
    <source>
        <dbReference type="ARBA" id="ARBA00004186"/>
    </source>
</evidence>
<evidence type="ECO:0000256" key="14">
    <source>
        <dbReference type="ARBA" id="ARBA00023242"/>
    </source>
</evidence>
<keyword evidence="12" id="KW-0175">Coiled coil</keyword>
<keyword evidence="6" id="KW-0963">Cytoplasm</keyword>
<keyword evidence="11" id="KW-0995">Kinetochore</keyword>
<keyword evidence="16" id="KW-0137">Centromere</keyword>
<dbReference type="InterPro" id="IPR013960">
    <property type="entry name" value="DASH_Duo1"/>
</dbReference>
<evidence type="ECO:0000256" key="10">
    <source>
        <dbReference type="ARBA" id="ARBA00022829"/>
    </source>
</evidence>
<name>A0A067SYA8_GALM3</name>
<evidence type="ECO:0000256" key="17">
    <source>
        <dbReference type="ARBA" id="ARBA00044152"/>
    </source>
</evidence>
<dbReference type="OrthoDB" id="5599235at2759"/>
<comment type="similarity">
    <text evidence="4">Belongs to the DASH complex DUO1 family.</text>
</comment>
<keyword evidence="7" id="KW-0132">Cell division</keyword>
<dbReference type="GO" id="GO:0051301">
    <property type="term" value="P:cell division"/>
    <property type="evidence" value="ECO:0007669"/>
    <property type="project" value="UniProtKB-KW"/>
</dbReference>
<keyword evidence="14" id="KW-0539">Nucleus</keyword>
<evidence type="ECO:0000256" key="12">
    <source>
        <dbReference type="ARBA" id="ARBA00023054"/>
    </source>
</evidence>
<keyword evidence="15" id="KW-0131">Cell cycle</keyword>
<evidence type="ECO:0000256" key="3">
    <source>
        <dbReference type="ARBA" id="ARBA00004629"/>
    </source>
</evidence>
<feature type="region of interest" description="Disordered" evidence="19">
    <location>
        <begin position="1"/>
        <end position="40"/>
    </location>
</feature>